<dbReference type="PANTHER" id="PTHR45266:SF3">
    <property type="entry name" value="OXALOACETATE DECARBOXYLASE ALPHA CHAIN"/>
    <property type="match status" value="1"/>
</dbReference>
<proteinExistence type="predicted"/>
<keyword evidence="1" id="KW-0092">Biotin</keyword>
<evidence type="ECO:0000259" key="2">
    <source>
        <dbReference type="PROSITE" id="PS50968"/>
    </source>
</evidence>
<dbReference type="InterPro" id="IPR050709">
    <property type="entry name" value="Biotin_Carboxyl_Carrier/Decarb"/>
</dbReference>
<dbReference type="PANTHER" id="PTHR45266">
    <property type="entry name" value="OXALOACETATE DECARBOXYLASE ALPHA CHAIN"/>
    <property type="match status" value="1"/>
</dbReference>
<name>X0Z888_9ZZZZ</name>
<dbReference type="InterPro" id="IPR000089">
    <property type="entry name" value="Biotin_lipoyl"/>
</dbReference>
<feature type="domain" description="Lipoyl-binding" evidence="2">
    <location>
        <begin position="38"/>
        <end position="117"/>
    </location>
</feature>
<protein>
    <recommendedName>
        <fullName evidence="2">Lipoyl-binding domain-containing protein</fullName>
    </recommendedName>
</protein>
<dbReference type="PROSITE" id="PS00188">
    <property type="entry name" value="BIOTIN"/>
    <property type="match status" value="1"/>
</dbReference>
<gene>
    <name evidence="3" type="ORF">S01H4_10532</name>
</gene>
<accession>X0Z888</accession>
<dbReference type="AlphaFoldDB" id="X0Z888"/>
<comment type="caution">
    <text evidence="3">The sequence shown here is derived from an EMBL/GenBank/DDBJ whole genome shotgun (WGS) entry which is preliminary data.</text>
</comment>
<dbReference type="Gene3D" id="2.40.50.100">
    <property type="match status" value="1"/>
</dbReference>
<dbReference type="CDD" id="cd06850">
    <property type="entry name" value="biotinyl_domain"/>
    <property type="match status" value="1"/>
</dbReference>
<dbReference type="FunFam" id="2.40.50.100:FF:000003">
    <property type="entry name" value="Acetyl-CoA carboxylase biotin carboxyl carrier protein"/>
    <property type="match status" value="1"/>
</dbReference>
<reference evidence="3" key="1">
    <citation type="journal article" date="2014" name="Front. Microbiol.">
        <title>High frequency of phylogenetically diverse reductive dehalogenase-homologous genes in deep subseafloor sedimentary metagenomes.</title>
        <authorList>
            <person name="Kawai M."/>
            <person name="Futagami T."/>
            <person name="Toyoda A."/>
            <person name="Takaki Y."/>
            <person name="Nishi S."/>
            <person name="Hori S."/>
            <person name="Arai W."/>
            <person name="Tsubouchi T."/>
            <person name="Morono Y."/>
            <person name="Uchiyama I."/>
            <person name="Ito T."/>
            <person name="Fujiyama A."/>
            <person name="Inagaki F."/>
            <person name="Takami H."/>
        </authorList>
    </citation>
    <scope>NUCLEOTIDE SEQUENCE</scope>
    <source>
        <strain evidence="3">Expedition CK06-06</strain>
    </source>
</reference>
<evidence type="ECO:0000256" key="1">
    <source>
        <dbReference type="ARBA" id="ARBA00023267"/>
    </source>
</evidence>
<evidence type="ECO:0000313" key="3">
    <source>
        <dbReference type="EMBL" id="GAG65600.1"/>
    </source>
</evidence>
<dbReference type="EMBL" id="BART01004053">
    <property type="protein sequence ID" value="GAG65600.1"/>
    <property type="molecule type" value="Genomic_DNA"/>
</dbReference>
<dbReference type="SUPFAM" id="SSF51230">
    <property type="entry name" value="Single hybrid motif"/>
    <property type="match status" value="1"/>
</dbReference>
<dbReference type="InterPro" id="IPR001882">
    <property type="entry name" value="Biotin_BS"/>
</dbReference>
<organism evidence="3">
    <name type="scientific">marine sediment metagenome</name>
    <dbReference type="NCBI Taxonomy" id="412755"/>
    <lineage>
        <taxon>unclassified sequences</taxon>
        <taxon>metagenomes</taxon>
        <taxon>ecological metagenomes</taxon>
    </lineage>
</organism>
<dbReference type="InterPro" id="IPR011053">
    <property type="entry name" value="Single_hybrid_motif"/>
</dbReference>
<sequence length="121" mass="13931">MKKWKKKEIESKSKFKTLNIDGTLYKTNLTTKFENRKKYTVPNAKKIISVIPGTIVKVFVKEGQKVKRGDNIMILDAMKMQNRIKSPRPGVIKSIKVKEGEKIAKGVIMTERLLRCMHKAI</sequence>
<dbReference type="Pfam" id="PF00364">
    <property type="entry name" value="Biotin_lipoyl"/>
    <property type="match status" value="1"/>
</dbReference>
<dbReference type="PROSITE" id="PS50968">
    <property type="entry name" value="BIOTINYL_LIPOYL"/>
    <property type="match status" value="1"/>
</dbReference>